<reference evidence="1 2" key="1">
    <citation type="submission" date="2022-09" db="EMBL/GenBank/DDBJ databases">
        <authorList>
            <person name="Palmer J.M."/>
        </authorList>
    </citation>
    <scope>NUCLEOTIDE SEQUENCE [LARGE SCALE GENOMIC DNA]</scope>
    <source>
        <strain evidence="1 2">DSM 7382</strain>
    </source>
</reference>
<gene>
    <name evidence="1" type="ORF">QCA50_003086</name>
</gene>
<comment type="caution">
    <text evidence="1">The sequence shown here is derived from an EMBL/GenBank/DDBJ whole genome shotgun (WGS) entry which is preliminary data.</text>
</comment>
<keyword evidence="2" id="KW-1185">Reference proteome</keyword>
<dbReference type="Proteomes" id="UP001385951">
    <property type="component" value="Unassembled WGS sequence"/>
</dbReference>
<sequence length="100" mass="11407">MRRRSFISTQNKDVECTLTQGSPVYALKLNMTSVHQMAIFTFQLLTRSINLYFNIFSSRSPFADITTRVLFDATGIRQNASHGDVEPERNSACHLTYSKI</sequence>
<proteinExistence type="predicted"/>
<evidence type="ECO:0000313" key="2">
    <source>
        <dbReference type="Proteomes" id="UP001385951"/>
    </source>
</evidence>
<protein>
    <submittedName>
        <fullName evidence="1">Uncharacterized protein</fullName>
    </submittedName>
</protein>
<evidence type="ECO:0000313" key="1">
    <source>
        <dbReference type="EMBL" id="KAK7693518.1"/>
    </source>
</evidence>
<dbReference type="EMBL" id="JASBNA010000003">
    <property type="protein sequence ID" value="KAK7693518.1"/>
    <property type="molecule type" value="Genomic_DNA"/>
</dbReference>
<dbReference type="AlphaFoldDB" id="A0AAW0GJJ1"/>
<name>A0AAW0GJJ1_9APHY</name>
<organism evidence="1 2">
    <name type="scientific">Cerrena zonata</name>
    <dbReference type="NCBI Taxonomy" id="2478898"/>
    <lineage>
        <taxon>Eukaryota</taxon>
        <taxon>Fungi</taxon>
        <taxon>Dikarya</taxon>
        <taxon>Basidiomycota</taxon>
        <taxon>Agaricomycotina</taxon>
        <taxon>Agaricomycetes</taxon>
        <taxon>Polyporales</taxon>
        <taxon>Cerrenaceae</taxon>
        <taxon>Cerrena</taxon>
    </lineage>
</organism>
<accession>A0AAW0GJJ1</accession>